<organism evidence="1 2">
    <name type="scientific">Candidatus Rhodobacter oscarellae</name>
    <dbReference type="NCBI Taxonomy" id="1675527"/>
    <lineage>
        <taxon>Bacteria</taxon>
        <taxon>Pseudomonadati</taxon>
        <taxon>Pseudomonadota</taxon>
        <taxon>Alphaproteobacteria</taxon>
        <taxon>Rhodobacterales</taxon>
        <taxon>Rhodobacter group</taxon>
        <taxon>Rhodobacter</taxon>
    </lineage>
</organism>
<dbReference type="EMBL" id="LFTY01000002">
    <property type="protein sequence ID" value="KMW59783.1"/>
    <property type="molecule type" value="Genomic_DNA"/>
</dbReference>
<dbReference type="AlphaFoldDB" id="A0A0J9H247"/>
<dbReference type="Proteomes" id="UP000037178">
    <property type="component" value="Unassembled WGS sequence"/>
</dbReference>
<reference evidence="1 2" key="1">
    <citation type="submission" date="2015-06" db="EMBL/GenBank/DDBJ databases">
        <title>Draft genome sequence of an Alphaproteobacteria species associated to the Mediterranean sponge Oscarella lobularis.</title>
        <authorList>
            <person name="Jourda C."/>
            <person name="Santini S."/>
            <person name="Claverie J.-M."/>
        </authorList>
    </citation>
    <scope>NUCLEOTIDE SEQUENCE [LARGE SCALE GENOMIC DNA]</scope>
    <source>
        <strain evidence="1">IGS</strain>
    </source>
</reference>
<keyword evidence="2" id="KW-1185">Reference proteome</keyword>
<evidence type="ECO:0000313" key="2">
    <source>
        <dbReference type="Proteomes" id="UP000037178"/>
    </source>
</evidence>
<evidence type="ECO:0000313" key="1">
    <source>
        <dbReference type="EMBL" id="KMW59783.1"/>
    </source>
</evidence>
<dbReference type="PATRIC" id="fig|1675527.3.peg.5001"/>
<proteinExistence type="predicted"/>
<comment type="caution">
    <text evidence="1">The sequence shown here is derived from an EMBL/GenBank/DDBJ whole genome shotgun (WGS) entry which is preliminary data.</text>
</comment>
<accession>A0A0J9H247</accession>
<gene>
    <name evidence="1" type="ORF">AIOL_004767</name>
</gene>
<protein>
    <submittedName>
        <fullName evidence="1">Uncharacterized protein</fullName>
    </submittedName>
</protein>
<sequence length="70" mass="8281">MGWSFDTFQVINLLSYRQNNEHGQKFFISPGFWGARHCLYSISECKLLVQELVILARMMRLFESVRSNVH</sequence>
<name>A0A0J9H247_9RHOB</name>